<evidence type="ECO:0000313" key="2">
    <source>
        <dbReference type="Ensembl" id="ENSCSEP00000018182.1"/>
    </source>
</evidence>
<dbReference type="InterPro" id="IPR028260">
    <property type="entry name" value="FAM177"/>
</dbReference>
<organism evidence="2 3">
    <name type="scientific">Cynoglossus semilaevis</name>
    <name type="common">Tongue sole</name>
    <dbReference type="NCBI Taxonomy" id="244447"/>
    <lineage>
        <taxon>Eukaryota</taxon>
        <taxon>Metazoa</taxon>
        <taxon>Chordata</taxon>
        <taxon>Craniata</taxon>
        <taxon>Vertebrata</taxon>
        <taxon>Euteleostomi</taxon>
        <taxon>Actinopterygii</taxon>
        <taxon>Neopterygii</taxon>
        <taxon>Teleostei</taxon>
        <taxon>Neoteleostei</taxon>
        <taxon>Acanthomorphata</taxon>
        <taxon>Carangaria</taxon>
        <taxon>Pleuronectiformes</taxon>
        <taxon>Pleuronectoidei</taxon>
        <taxon>Cynoglossidae</taxon>
        <taxon>Cynoglossinae</taxon>
        <taxon>Cynoglossus</taxon>
    </lineage>
</organism>
<dbReference type="RefSeq" id="XP_008335461.1">
    <property type="nucleotide sequence ID" value="XM_008337239.3"/>
</dbReference>
<feature type="region of interest" description="Disordered" evidence="1">
    <location>
        <begin position="113"/>
        <end position="187"/>
    </location>
</feature>
<keyword evidence="3" id="KW-1185">Reference proteome</keyword>
<dbReference type="KEGG" id="csem:103398577"/>
<sequence length="187" mass="21192">MIRGHQEVMCSQETEFTGCALAKQKKVIYFTSGETMEEDSEEEKEEEEDEEGEEEHKSNTPPFSEPAEKTRFSFRKLAFLVGRISLLTCDFLGERLANVFGLDAAKYQYAIDQHERDRRTPKSQAKGDTTKARGEMIQLSDRLEKGQYGATGTANPCEPQGSCEDEPTSRKDGYHNRGYQADEDSLK</sequence>
<dbReference type="Ensembl" id="ENSCSET00000018407.1">
    <property type="protein sequence ID" value="ENSCSEP00000018182.1"/>
    <property type="gene ID" value="ENSCSEG00000011667.1"/>
</dbReference>
<reference evidence="2" key="1">
    <citation type="submission" date="2025-08" db="UniProtKB">
        <authorList>
            <consortium name="Ensembl"/>
        </authorList>
    </citation>
    <scope>IDENTIFICATION</scope>
</reference>
<dbReference type="AlphaFoldDB" id="A0A3P8VV31"/>
<evidence type="ECO:0000256" key="1">
    <source>
        <dbReference type="SAM" id="MobiDB-lite"/>
    </source>
</evidence>
<dbReference type="InParanoid" id="A0A3P8VV31"/>
<reference evidence="2" key="2">
    <citation type="submission" date="2025-09" db="UniProtKB">
        <authorList>
            <consortium name="Ensembl"/>
        </authorList>
    </citation>
    <scope>IDENTIFICATION</scope>
</reference>
<feature type="compositionally biased region" description="Acidic residues" evidence="1">
    <location>
        <begin position="35"/>
        <end position="53"/>
    </location>
</feature>
<name>A0A3P8VV31_CYNSE</name>
<dbReference type="GeneTree" id="ENSGT00940000170226"/>
<proteinExistence type="predicted"/>
<evidence type="ECO:0000313" key="3">
    <source>
        <dbReference type="Proteomes" id="UP000265120"/>
    </source>
</evidence>
<feature type="region of interest" description="Disordered" evidence="1">
    <location>
        <begin position="32"/>
        <end position="67"/>
    </location>
</feature>
<dbReference type="OrthoDB" id="45963at2759"/>
<dbReference type="PANTHER" id="PTHR31206:SF5">
    <property type="entry name" value="PROTEIN FAM177A1"/>
    <property type="match status" value="1"/>
</dbReference>
<accession>A0A3P8VV31</accession>
<dbReference type="RefSeq" id="XP_024909455.1">
    <property type="nucleotide sequence ID" value="XM_025053687.1"/>
</dbReference>
<dbReference type="PANTHER" id="PTHR31206">
    <property type="entry name" value="LP10445P"/>
    <property type="match status" value="1"/>
</dbReference>
<protein>
    <submittedName>
        <fullName evidence="2">Protein FAM177B</fullName>
    </submittedName>
</protein>
<dbReference type="Pfam" id="PF14774">
    <property type="entry name" value="FAM177"/>
    <property type="match status" value="1"/>
</dbReference>
<dbReference type="OMA" id="YREQKIT"/>
<dbReference type="Proteomes" id="UP000265120">
    <property type="component" value="Unassembled WGS sequence"/>
</dbReference>
<dbReference type="GeneID" id="103398577"/>